<feature type="compositionally biased region" description="Basic and acidic residues" evidence="6">
    <location>
        <begin position="240"/>
        <end position="252"/>
    </location>
</feature>
<dbReference type="InterPro" id="IPR004111">
    <property type="entry name" value="Repressor_TetR_C"/>
</dbReference>
<organism evidence="8 9">
    <name type="scientific">Microbacterium wangchenii</name>
    <dbReference type="NCBI Taxonomy" id="2541726"/>
    <lineage>
        <taxon>Bacteria</taxon>
        <taxon>Bacillati</taxon>
        <taxon>Actinomycetota</taxon>
        <taxon>Actinomycetes</taxon>
        <taxon>Micrococcales</taxon>
        <taxon>Microbacteriaceae</taxon>
        <taxon>Microbacterium</taxon>
    </lineage>
</organism>
<evidence type="ECO:0000256" key="1">
    <source>
        <dbReference type="ARBA" id="ARBA00023015"/>
    </source>
</evidence>
<dbReference type="InterPro" id="IPR009057">
    <property type="entry name" value="Homeodomain-like_sf"/>
</dbReference>
<reference evidence="8 9" key="1">
    <citation type="submission" date="2019-03" db="EMBL/GenBank/DDBJ databases">
        <authorList>
            <person name="Dong K."/>
        </authorList>
    </citation>
    <scope>NUCLEOTIDE SEQUENCE [LARGE SCALE GENOMIC DNA]</scope>
    <source>
        <strain evidence="9">dk512</strain>
    </source>
</reference>
<dbReference type="SUPFAM" id="SSF48498">
    <property type="entry name" value="Tetracyclin repressor-like, C-terminal domain"/>
    <property type="match status" value="1"/>
</dbReference>
<dbReference type="SUPFAM" id="SSF46689">
    <property type="entry name" value="Homeodomain-like"/>
    <property type="match status" value="1"/>
</dbReference>
<feature type="domain" description="HTH tetR-type" evidence="7">
    <location>
        <begin position="12"/>
        <end position="72"/>
    </location>
</feature>
<name>A0ABX5SX83_9MICO</name>
<keyword evidence="2 4" id="KW-0238">DNA-binding</keyword>
<evidence type="ECO:0000256" key="3">
    <source>
        <dbReference type="ARBA" id="ARBA00023163"/>
    </source>
</evidence>
<keyword evidence="3" id="KW-0804">Transcription</keyword>
<feature type="coiled-coil region" evidence="5">
    <location>
        <begin position="253"/>
        <end position="291"/>
    </location>
</feature>
<evidence type="ECO:0000256" key="6">
    <source>
        <dbReference type="SAM" id="MobiDB-lite"/>
    </source>
</evidence>
<dbReference type="Gene3D" id="1.10.357.10">
    <property type="entry name" value="Tetracycline Repressor, domain 2"/>
    <property type="match status" value="1"/>
</dbReference>
<protein>
    <submittedName>
        <fullName evidence="8">TetR/AcrR family transcriptional regulator</fullName>
    </submittedName>
</protein>
<proteinExistence type="predicted"/>
<keyword evidence="1" id="KW-0805">Transcription regulation</keyword>
<dbReference type="InterPro" id="IPR001647">
    <property type="entry name" value="HTH_TetR"/>
</dbReference>
<evidence type="ECO:0000256" key="5">
    <source>
        <dbReference type="SAM" id="Coils"/>
    </source>
</evidence>
<gene>
    <name evidence="8" type="ORF">E4K62_14910</name>
</gene>
<evidence type="ECO:0000313" key="9">
    <source>
        <dbReference type="Proteomes" id="UP000295748"/>
    </source>
</evidence>
<evidence type="ECO:0000259" key="7">
    <source>
        <dbReference type="PROSITE" id="PS50977"/>
    </source>
</evidence>
<dbReference type="EMBL" id="CP038266">
    <property type="protein sequence ID" value="QBR90764.1"/>
    <property type="molecule type" value="Genomic_DNA"/>
</dbReference>
<keyword evidence="5" id="KW-0175">Coiled coil</keyword>
<dbReference type="InterPro" id="IPR036271">
    <property type="entry name" value="Tet_transcr_reg_TetR-rel_C_sf"/>
</dbReference>
<dbReference type="Proteomes" id="UP000295748">
    <property type="component" value="Chromosome"/>
</dbReference>
<evidence type="ECO:0000313" key="8">
    <source>
        <dbReference type="EMBL" id="QBR90764.1"/>
    </source>
</evidence>
<evidence type="ECO:0000256" key="4">
    <source>
        <dbReference type="PROSITE-ProRule" id="PRU00335"/>
    </source>
</evidence>
<feature type="DNA-binding region" description="H-T-H motif" evidence="4">
    <location>
        <begin position="35"/>
        <end position="54"/>
    </location>
</feature>
<accession>A0ABX5SX83</accession>
<dbReference type="Gene3D" id="1.10.10.60">
    <property type="entry name" value="Homeodomain-like"/>
    <property type="match status" value="1"/>
</dbReference>
<keyword evidence="9" id="KW-1185">Reference proteome</keyword>
<dbReference type="Pfam" id="PF00440">
    <property type="entry name" value="TetR_N"/>
    <property type="match status" value="1"/>
</dbReference>
<evidence type="ECO:0000256" key="2">
    <source>
        <dbReference type="ARBA" id="ARBA00023125"/>
    </source>
</evidence>
<dbReference type="PROSITE" id="PS50977">
    <property type="entry name" value="HTH_TETR_2"/>
    <property type="match status" value="1"/>
</dbReference>
<feature type="region of interest" description="Disordered" evidence="6">
    <location>
        <begin position="228"/>
        <end position="252"/>
    </location>
</feature>
<sequence length="292" mass="32185">MAADPQRGPKREMSLERIVDAAVQIADADGLGAVSMAAVAARLGYTTMSLYRYVSAKDDLIQLMQEEATGLPPESIREAKGWRARLVAAFRASVQVYLEHPWILDIPITGSPATPNSAAFMDVMLDALAETPLTDDERLAAALQVTGQARWYGTILAAYARQARERGMSPEEIAAYEDRLFATLITPEEYPALRRAVDAGVFRSEADPFQFGLDRTLDGLAAYMAERESGAPPAPSAPWHEPEAPDVAEDKRYREARKAVRDAEKALRAARKLERQALAEARQRAARTRRDT</sequence>
<dbReference type="Pfam" id="PF02909">
    <property type="entry name" value="TetR_C_1"/>
    <property type="match status" value="1"/>
</dbReference>